<feature type="transmembrane region" description="Helical" evidence="2">
    <location>
        <begin position="133"/>
        <end position="154"/>
    </location>
</feature>
<evidence type="ECO:0000256" key="1">
    <source>
        <dbReference type="SAM" id="MobiDB-lite"/>
    </source>
</evidence>
<dbReference type="AlphaFoldDB" id="G3AX62"/>
<reference evidence="3 4" key="1">
    <citation type="journal article" date="2011" name="Proc. Natl. Acad. Sci. U.S.A.">
        <title>Comparative genomics of xylose-fermenting fungi for enhanced biofuel production.</title>
        <authorList>
            <person name="Wohlbach D.J."/>
            <person name="Kuo A."/>
            <person name="Sato T.K."/>
            <person name="Potts K.M."/>
            <person name="Salamov A.A."/>
            <person name="LaButti K.M."/>
            <person name="Sun H."/>
            <person name="Clum A."/>
            <person name="Pangilinan J.L."/>
            <person name="Lindquist E.A."/>
            <person name="Lucas S."/>
            <person name="Lapidus A."/>
            <person name="Jin M."/>
            <person name="Gunawan C."/>
            <person name="Balan V."/>
            <person name="Dale B.E."/>
            <person name="Jeffries T.W."/>
            <person name="Zinkel R."/>
            <person name="Barry K.W."/>
            <person name="Grigoriev I.V."/>
            <person name="Gasch A.P."/>
        </authorList>
    </citation>
    <scope>NUCLEOTIDE SEQUENCE [LARGE SCALE GENOMIC DNA]</scope>
    <source>
        <strain evidence="4">ATCC 10573 / BCRC 21748 / CBS 615 / JCM 9827 / NBRC 10315 / NRRL Y-1498 / VKM Y-70</strain>
    </source>
</reference>
<evidence type="ECO:0000256" key="2">
    <source>
        <dbReference type="SAM" id="Phobius"/>
    </source>
</evidence>
<feature type="compositionally biased region" description="Basic and acidic residues" evidence="1">
    <location>
        <begin position="196"/>
        <end position="212"/>
    </location>
</feature>
<keyword evidence="2" id="KW-1133">Transmembrane helix</keyword>
<evidence type="ECO:0000313" key="4">
    <source>
        <dbReference type="Proteomes" id="UP000000707"/>
    </source>
</evidence>
<dbReference type="Pfam" id="PF13430">
    <property type="entry name" value="DUF4112"/>
    <property type="match status" value="1"/>
</dbReference>
<dbReference type="RefSeq" id="XP_006683955.1">
    <property type="nucleotide sequence ID" value="XM_006683892.1"/>
</dbReference>
<name>G3AX62_CANTC</name>
<dbReference type="OrthoDB" id="4249at2759"/>
<organism evidence="4">
    <name type="scientific">Candida tenuis (strain ATCC 10573 / BCRC 21748 / CBS 615 / JCM 9827 / NBRC 10315 / NRRL Y-1498 / VKM Y-70)</name>
    <name type="common">Yeast</name>
    <name type="synonym">Yamadazyma tenuis</name>
    <dbReference type="NCBI Taxonomy" id="590646"/>
    <lineage>
        <taxon>Eukaryota</taxon>
        <taxon>Fungi</taxon>
        <taxon>Dikarya</taxon>
        <taxon>Ascomycota</taxon>
        <taxon>Saccharomycotina</taxon>
        <taxon>Pichiomycetes</taxon>
        <taxon>Debaryomycetaceae</taxon>
        <taxon>Yamadazyma</taxon>
    </lineage>
</organism>
<evidence type="ECO:0000313" key="3">
    <source>
        <dbReference type="EMBL" id="EGV66697.1"/>
    </source>
</evidence>
<dbReference type="InterPro" id="IPR025187">
    <property type="entry name" value="DUF4112"/>
</dbReference>
<dbReference type="HOGENOM" id="CLU_067862_3_0_1"/>
<sequence length="212" mass="24206">MSSLLYKYFLKKTNLDSVFTVGGDPNNSDPYFEEIPPNELHFYQKKGARRKRKLPDFIPKHDLNVLDSVKRKAYRLDLQLSMCGLRLGWAGVIGLIPWIGDCISLFFALQLIKKADEIEGGVPIAVKSKMMSNLIFDFIMGLIPLLGDFMNILYKCNSRNFILLEKYLVEKHSPNHHGSKMENMNKKQLQALEDSGMEHGEGPEKTRADDLV</sequence>
<dbReference type="KEGG" id="cten:18245374"/>
<dbReference type="EMBL" id="GL996510">
    <property type="protein sequence ID" value="EGV66697.1"/>
    <property type="molecule type" value="Genomic_DNA"/>
</dbReference>
<dbReference type="GeneID" id="18245374"/>
<gene>
    <name evidence="3" type="ORF">CANTEDRAFT_100285</name>
</gene>
<dbReference type="PANTHER" id="PTHR35519:SF2">
    <property type="entry name" value="PH DOMAIN PROTEIN"/>
    <property type="match status" value="1"/>
</dbReference>
<dbReference type="PANTHER" id="PTHR35519">
    <property type="entry name" value="MEMBRANE PROTEINS"/>
    <property type="match status" value="1"/>
</dbReference>
<keyword evidence="4" id="KW-1185">Reference proteome</keyword>
<accession>G3AX62</accession>
<dbReference type="Proteomes" id="UP000000707">
    <property type="component" value="Unassembled WGS sequence"/>
</dbReference>
<feature type="transmembrane region" description="Helical" evidence="2">
    <location>
        <begin position="87"/>
        <end position="112"/>
    </location>
</feature>
<feature type="region of interest" description="Disordered" evidence="1">
    <location>
        <begin position="175"/>
        <end position="212"/>
    </location>
</feature>
<dbReference type="eggNOG" id="ENOG502S45T">
    <property type="taxonomic scope" value="Eukaryota"/>
</dbReference>
<keyword evidence="2" id="KW-0472">Membrane</keyword>
<proteinExistence type="predicted"/>
<protein>
    <recommendedName>
        <fullName evidence="5">DUF4112 domain-containing protein</fullName>
    </recommendedName>
</protein>
<keyword evidence="2" id="KW-0812">Transmembrane</keyword>
<feature type="compositionally biased region" description="Basic and acidic residues" evidence="1">
    <location>
        <begin position="175"/>
        <end position="185"/>
    </location>
</feature>
<evidence type="ECO:0008006" key="5">
    <source>
        <dbReference type="Google" id="ProtNLM"/>
    </source>
</evidence>